<dbReference type="InterPro" id="IPR001810">
    <property type="entry name" value="F-box_dom"/>
</dbReference>
<dbReference type="PROSITE" id="PS50181">
    <property type="entry name" value="FBOX"/>
    <property type="match status" value="1"/>
</dbReference>
<dbReference type="PANTHER" id="PTHR21503">
    <property type="entry name" value="F-BOX-CONTAINING HYPOTHETICAL PROTEIN C.ELEGANS"/>
    <property type="match status" value="1"/>
</dbReference>
<dbReference type="EMBL" id="GL379972">
    <property type="protein sequence ID" value="EGT39539.1"/>
    <property type="molecule type" value="Genomic_DNA"/>
</dbReference>
<reference evidence="3" key="1">
    <citation type="submission" date="2011-07" db="EMBL/GenBank/DDBJ databases">
        <authorList>
            <consortium name="Caenorhabditis brenneri Sequencing and Analysis Consortium"/>
            <person name="Wilson R.K."/>
        </authorList>
    </citation>
    <scope>NUCLEOTIDE SEQUENCE [LARGE SCALE GENOMIC DNA]</scope>
    <source>
        <strain evidence="3">PB2801</strain>
    </source>
</reference>
<dbReference type="Proteomes" id="UP000008068">
    <property type="component" value="Unassembled WGS sequence"/>
</dbReference>
<name>G0NXI8_CAEBE</name>
<evidence type="ECO:0000259" key="1">
    <source>
        <dbReference type="PROSITE" id="PS50181"/>
    </source>
</evidence>
<dbReference type="AlphaFoldDB" id="G0NXI8"/>
<sequence>MLLPLRRLPFLAIREMIQSMNTREIFYLSLLSKNSQNLVMLSIPKDSLLAKFTFKNNYFQFELMPPGYIKNAFDYYFEERGLLELMPAGLFNHQRDMFPDVPYKDEFLLTRVSTDSLYVQCDFRSYSDNSEVEESIRKLFDYFSNTFKKSEISIEFGDGTREEFAIEILRFAWENDFKLDRIYLFLHNASSQSFQELLNWCNEQHTFLHIRTKAPMGFKCTPPPGGYKFKSLLVHDAHWVNLDDFMQCREFRSSLLTDFPDLTVEYLNDLLKKIVNMECKFENFLFKLDLIETSDFPEIVRGLSERILQFC</sequence>
<feature type="domain" description="F-box" evidence="1">
    <location>
        <begin position="2"/>
        <end position="52"/>
    </location>
</feature>
<accession>G0NXI8</accession>
<proteinExistence type="predicted"/>
<dbReference type="HOGENOM" id="CLU_875053_0_0_1"/>
<gene>
    <name evidence="2" type="ORF">CAEBREN_07684</name>
</gene>
<dbReference type="InParanoid" id="G0NXI8"/>
<protein>
    <recommendedName>
        <fullName evidence="1">F-box domain-containing protein</fullName>
    </recommendedName>
</protein>
<organism evidence="3">
    <name type="scientific">Caenorhabditis brenneri</name>
    <name type="common">Nematode worm</name>
    <dbReference type="NCBI Taxonomy" id="135651"/>
    <lineage>
        <taxon>Eukaryota</taxon>
        <taxon>Metazoa</taxon>
        <taxon>Ecdysozoa</taxon>
        <taxon>Nematoda</taxon>
        <taxon>Chromadorea</taxon>
        <taxon>Rhabditida</taxon>
        <taxon>Rhabditina</taxon>
        <taxon>Rhabditomorpha</taxon>
        <taxon>Rhabditoidea</taxon>
        <taxon>Rhabditidae</taxon>
        <taxon>Peloderinae</taxon>
        <taxon>Caenorhabditis</taxon>
    </lineage>
</organism>
<evidence type="ECO:0000313" key="3">
    <source>
        <dbReference type="Proteomes" id="UP000008068"/>
    </source>
</evidence>
<evidence type="ECO:0000313" key="2">
    <source>
        <dbReference type="EMBL" id="EGT39539.1"/>
    </source>
</evidence>
<dbReference type="eggNOG" id="ENOG502TJY9">
    <property type="taxonomic scope" value="Eukaryota"/>
</dbReference>
<keyword evidence="3" id="KW-1185">Reference proteome</keyword>